<dbReference type="SFLD" id="SFLDG01205">
    <property type="entry name" value="AMPS.1"/>
    <property type="match status" value="1"/>
</dbReference>
<dbReference type="InterPro" id="IPR036282">
    <property type="entry name" value="Glutathione-S-Trfase_C_sf"/>
</dbReference>
<accession>A0ABM0GNL3</accession>
<reference evidence="7" key="1">
    <citation type="submission" date="2025-08" db="UniProtKB">
        <authorList>
            <consortium name="RefSeq"/>
        </authorList>
    </citation>
    <scope>IDENTIFICATION</scope>
    <source>
        <tissue evidence="7">Testes</tissue>
    </source>
</reference>
<dbReference type="InterPro" id="IPR050213">
    <property type="entry name" value="GST_superfamily"/>
</dbReference>
<gene>
    <name evidence="7" type="primary">LOC100367059</name>
</gene>
<dbReference type="InterPro" id="IPR004046">
    <property type="entry name" value="GST_C"/>
</dbReference>
<dbReference type="EC" id="2.5.1.18" evidence="1"/>
<name>A0ABM0GNL3_SACKO</name>
<dbReference type="SFLD" id="SFLDG00363">
    <property type="entry name" value="AMPS_(cytGST):_Alpha-__Mu-__Pi"/>
    <property type="match status" value="1"/>
</dbReference>
<organism evidence="6 7">
    <name type="scientific">Saccoglossus kowalevskii</name>
    <name type="common">Acorn worm</name>
    <dbReference type="NCBI Taxonomy" id="10224"/>
    <lineage>
        <taxon>Eukaryota</taxon>
        <taxon>Metazoa</taxon>
        <taxon>Hemichordata</taxon>
        <taxon>Enteropneusta</taxon>
        <taxon>Harrimaniidae</taxon>
        <taxon>Saccoglossus</taxon>
    </lineage>
</organism>
<dbReference type="RefSeq" id="XP_002733919.2">
    <property type="nucleotide sequence ID" value="XM_002733873.2"/>
</dbReference>
<feature type="domain" description="GST C-terminal" evidence="5">
    <location>
        <begin position="90"/>
        <end position="221"/>
    </location>
</feature>
<comment type="catalytic activity">
    <reaction evidence="3">
        <text>RX + glutathione = an S-substituted glutathione + a halide anion + H(+)</text>
        <dbReference type="Rhea" id="RHEA:16437"/>
        <dbReference type="ChEBI" id="CHEBI:15378"/>
        <dbReference type="ChEBI" id="CHEBI:16042"/>
        <dbReference type="ChEBI" id="CHEBI:17792"/>
        <dbReference type="ChEBI" id="CHEBI:57925"/>
        <dbReference type="ChEBI" id="CHEBI:90779"/>
        <dbReference type="EC" id="2.5.1.18"/>
    </reaction>
</comment>
<keyword evidence="6" id="KW-1185">Reference proteome</keyword>
<dbReference type="SUPFAM" id="SSF47616">
    <property type="entry name" value="GST C-terminal domain-like"/>
    <property type="match status" value="1"/>
</dbReference>
<evidence type="ECO:0000259" key="5">
    <source>
        <dbReference type="PROSITE" id="PS50405"/>
    </source>
</evidence>
<dbReference type="PANTHER" id="PTHR11571:SF224">
    <property type="entry name" value="HEMATOPOIETIC PROSTAGLANDIN D SYNTHASE"/>
    <property type="match status" value="1"/>
</dbReference>
<dbReference type="Gene3D" id="3.40.30.10">
    <property type="entry name" value="Glutaredoxin"/>
    <property type="match status" value="1"/>
</dbReference>
<dbReference type="PROSITE" id="PS50404">
    <property type="entry name" value="GST_NTER"/>
    <property type="match status" value="1"/>
</dbReference>
<proteinExistence type="predicted"/>
<feature type="domain" description="GST N-terminal" evidence="4">
    <location>
        <begin position="2"/>
        <end position="88"/>
    </location>
</feature>
<dbReference type="CDD" id="cd03039">
    <property type="entry name" value="GST_N_Sigma_like"/>
    <property type="match status" value="1"/>
</dbReference>
<evidence type="ECO:0000313" key="7">
    <source>
        <dbReference type="RefSeq" id="XP_002733919.2"/>
    </source>
</evidence>
<dbReference type="Proteomes" id="UP000694865">
    <property type="component" value="Unplaced"/>
</dbReference>
<dbReference type="Pfam" id="PF02798">
    <property type="entry name" value="GST_N"/>
    <property type="match status" value="1"/>
</dbReference>
<keyword evidence="2" id="KW-0808">Transferase</keyword>
<dbReference type="InterPro" id="IPR010987">
    <property type="entry name" value="Glutathione-S-Trfase_C-like"/>
</dbReference>
<dbReference type="PROSITE" id="PS50405">
    <property type="entry name" value="GST_CTER"/>
    <property type="match status" value="1"/>
</dbReference>
<evidence type="ECO:0000256" key="1">
    <source>
        <dbReference type="ARBA" id="ARBA00012452"/>
    </source>
</evidence>
<dbReference type="InterPro" id="IPR036249">
    <property type="entry name" value="Thioredoxin-like_sf"/>
</dbReference>
<evidence type="ECO:0000256" key="3">
    <source>
        <dbReference type="ARBA" id="ARBA00047960"/>
    </source>
</evidence>
<evidence type="ECO:0000256" key="2">
    <source>
        <dbReference type="ARBA" id="ARBA00022679"/>
    </source>
</evidence>
<dbReference type="Pfam" id="PF14497">
    <property type="entry name" value="GST_C_3"/>
    <property type="match status" value="1"/>
</dbReference>
<evidence type="ECO:0000259" key="4">
    <source>
        <dbReference type="PROSITE" id="PS50404"/>
    </source>
</evidence>
<dbReference type="GeneID" id="100367059"/>
<dbReference type="SUPFAM" id="SSF52833">
    <property type="entry name" value="Thioredoxin-like"/>
    <property type="match status" value="1"/>
</dbReference>
<dbReference type="InterPro" id="IPR040079">
    <property type="entry name" value="Glutathione_S-Trfase"/>
</dbReference>
<protein>
    <recommendedName>
        <fullName evidence="1">glutathione transferase</fullName>
        <ecNumber evidence="1">2.5.1.18</ecNumber>
    </recommendedName>
</protein>
<evidence type="ECO:0000313" key="6">
    <source>
        <dbReference type="Proteomes" id="UP000694865"/>
    </source>
</evidence>
<sequence length="221" mass="24803">MTKLKLTYFDGPGRAEAIRLCFVVGGVEFEDERVNKEQWGAMKTAALENEKRNICQMPFLPWLEVDGVVISQSLAILRYAAATAGLDGKAPLEKAKIDMVLSTFQELLEITVKYVLAEESDKEQVLEKAKEVWKKMLTKLESMMKESNGGGKWLIGNDMSAADIVIFSFLKQTDARLSSMVSKSIYDDLDIPCLKGLAERVGQVEKIKEYYDKQAEQSTKS</sequence>
<dbReference type="InterPro" id="IPR004045">
    <property type="entry name" value="Glutathione_S-Trfase_N"/>
</dbReference>
<dbReference type="Gene3D" id="1.20.1050.10">
    <property type="match status" value="1"/>
</dbReference>
<dbReference type="SFLD" id="SFLDS00019">
    <property type="entry name" value="Glutathione_Transferase_(cytos"/>
    <property type="match status" value="1"/>
</dbReference>
<dbReference type="PANTHER" id="PTHR11571">
    <property type="entry name" value="GLUTATHIONE S-TRANSFERASE"/>
    <property type="match status" value="1"/>
</dbReference>